<feature type="transmembrane region" description="Helical" evidence="2">
    <location>
        <begin position="257"/>
        <end position="277"/>
    </location>
</feature>
<evidence type="ECO:0000313" key="4">
    <source>
        <dbReference type="EMBL" id="MBD8020630.1"/>
    </source>
</evidence>
<evidence type="ECO:0000256" key="2">
    <source>
        <dbReference type="SAM" id="Phobius"/>
    </source>
</evidence>
<feature type="chain" id="PRO_5045523151" evidence="3">
    <location>
        <begin position="27"/>
        <end position="284"/>
    </location>
</feature>
<feature type="compositionally biased region" description="Acidic residues" evidence="1">
    <location>
        <begin position="164"/>
        <end position="203"/>
    </location>
</feature>
<feature type="region of interest" description="Disordered" evidence="1">
    <location>
        <begin position="151"/>
        <end position="255"/>
    </location>
</feature>
<protein>
    <submittedName>
        <fullName evidence="4">LPXTG cell wall anchor domain-containing protein</fullName>
    </submittedName>
</protein>
<keyword evidence="3" id="KW-0732">Signal</keyword>
<feature type="compositionally biased region" description="Basic and acidic residues" evidence="1">
    <location>
        <begin position="204"/>
        <end position="216"/>
    </location>
</feature>
<keyword evidence="2" id="KW-1133">Transmembrane helix</keyword>
<gene>
    <name evidence="4" type="ORF">H9634_07540</name>
</gene>
<comment type="caution">
    <text evidence="4">The sequence shown here is derived from an EMBL/GenBank/DDBJ whole genome shotgun (WGS) entry which is preliminary data.</text>
</comment>
<keyword evidence="5" id="KW-1185">Reference proteome</keyword>
<evidence type="ECO:0000256" key="3">
    <source>
        <dbReference type="SAM" id="SignalP"/>
    </source>
</evidence>
<sequence>MKKIPALLVAGAVTAAPFVGTAAAHAATPVDTSGPEQEQKRELTFKLKSQTIKDDSTYGLVEEYRFDVTNSGDVPADGTLRAFNDKDESYIDDEGQEMWLACDWIFPGLEPGRTITCTMQVRIVDSELAAGKTDPQQVHFRGFKGQEEAFTGFTTESLPIPEEFLSEDEGDDSEKDEDAPGEDETDAPEETPAPEDDATDDDGAGDKKADEDKQADDAADEDEKSNDAKAGSDGANKPDDAKRASGTLPRTGSETTALAAGGAALLVIGGAAVAVTMRRRADRG</sequence>
<name>A0ABR8WU80_9MICO</name>
<dbReference type="NCBIfam" id="TIGR01167">
    <property type="entry name" value="LPXTG_anchor"/>
    <property type="match status" value="1"/>
</dbReference>
<organism evidence="4 5">
    <name type="scientific">Brevibacterium gallinarum</name>
    <dbReference type="NCBI Taxonomy" id="2762220"/>
    <lineage>
        <taxon>Bacteria</taxon>
        <taxon>Bacillati</taxon>
        <taxon>Actinomycetota</taxon>
        <taxon>Actinomycetes</taxon>
        <taxon>Micrococcales</taxon>
        <taxon>Brevibacteriaceae</taxon>
        <taxon>Brevibacterium</taxon>
    </lineage>
</organism>
<evidence type="ECO:0000256" key="1">
    <source>
        <dbReference type="SAM" id="MobiDB-lite"/>
    </source>
</evidence>
<keyword evidence="2" id="KW-0472">Membrane</keyword>
<dbReference type="RefSeq" id="WP_191726089.1">
    <property type="nucleotide sequence ID" value="NZ_JACSPY010000006.1"/>
</dbReference>
<reference evidence="4 5" key="1">
    <citation type="submission" date="2020-08" db="EMBL/GenBank/DDBJ databases">
        <title>A Genomic Blueprint of the Chicken Gut Microbiome.</title>
        <authorList>
            <person name="Gilroy R."/>
            <person name="Ravi A."/>
            <person name="Getino M."/>
            <person name="Pursley I."/>
            <person name="Horton D.L."/>
            <person name="Alikhan N.-F."/>
            <person name="Baker D."/>
            <person name="Gharbi K."/>
            <person name="Hall N."/>
            <person name="Watson M."/>
            <person name="Adriaenssens E.M."/>
            <person name="Foster-Nyarko E."/>
            <person name="Jarju S."/>
            <person name="Secka A."/>
            <person name="Antonio M."/>
            <person name="Oren A."/>
            <person name="Chaudhuri R."/>
            <person name="La Ragione R.M."/>
            <person name="Hildebrand F."/>
            <person name="Pallen M.J."/>
        </authorList>
    </citation>
    <scope>NUCLEOTIDE SEQUENCE [LARGE SCALE GENOMIC DNA]</scope>
    <source>
        <strain evidence="4 5">Re57</strain>
    </source>
</reference>
<dbReference type="Proteomes" id="UP000651517">
    <property type="component" value="Unassembled WGS sequence"/>
</dbReference>
<keyword evidence="2" id="KW-0812">Transmembrane</keyword>
<accession>A0ABR8WU80</accession>
<feature type="signal peptide" evidence="3">
    <location>
        <begin position="1"/>
        <end position="26"/>
    </location>
</feature>
<dbReference type="EMBL" id="JACSPY010000006">
    <property type="protein sequence ID" value="MBD8020630.1"/>
    <property type="molecule type" value="Genomic_DNA"/>
</dbReference>
<proteinExistence type="predicted"/>
<evidence type="ECO:0000313" key="5">
    <source>
        <dbReference type="Proteomes" id="UP000651517"/>
    </source>
</evidence>